<name>A0A1B9N9T7_9MICO</name>
<evidence type="ECO:0000313" key="3">
    <source>
        <dbReference type="Proteomes" id="UP000093355"/>
    </source>
</evidence>
<accession>A0A1B9N9T7</accession>
<dbReference type="InterPro" id="IPR007922">
    <property type="entry name" value="DciA-like"/>
</dbReference>
<keyword evidence="3" id="KW-1185">Reference proteome</keyword>
<dbReference type="EMBL" id="LXMD01000025">
    <property type="protein sequence ID" value="OCG73381.1"/>
    <property type="molecule type" value="Genomic_DNA"/>
</dbReference>
<dbReference type="PANTHER" id="PTHR36456:SF1">
    <property type="entry name" value="UPF0232 PROTEIN SCO3875"/>
    <property type="match status" value="1"/>
</dbReference>
<dbReference type="OrthoDB" id="5516926at2"/>
<feature type="region of interest" description="Disordered" evidence="1">
    <location>
        <begin position="23"/>
        <end position="56"/>
    </location>
</feature>
<dbReference type="AlphaFoldDB" id="A0A1B9N9T7"/>
<dbReference type="Pfam" id="PF05258">
    <property type="entry name" value="DciA"/>
    <property type="match status" value="1"/>
</dbReference>
<reference evidence="2 3" key="1">
    <citation type="submission" date="2016-05" db="EMBL/GenBank/DDBJ databases">
        <authorList>
            <person name="Lavstsen T."/>
            <person name="Jespersen J.S."/>
        </authorList>
    </citation>
    <scope>NUCLEOTIDE SEQUENCE [LARGE SCALE GENOMIC DNA]</scope>
    <source>
        <strain evidence="2 3">YLB-01</strain>
    </source>
</reference>
<dbReference type="STRING" id="904291.A7J15_08850"/>
<dbReference type="Proteomes" id="UP000093355">
    <property type="component" value="Unassembled WGS sequence"/>
</dbReference>
<organism evidence="2 3">
    <name type="scientific">Microbacterium sediminis</name>
    <dbReference type="NCBI Taxonomy" id="904291"/>
    <lineage>
        <taxon>Bacteria</taxon>
        <taxon>Bacillati</taxon>
        <taxon>Actinomycetota</taxon>
        <taxon>Actinomycetes</taxon>
        <taxon>Micrococcales</taxon>
        <taxon>Microbacteriaceae</taxon>
        <taxon>Microbacterium</taxon>
    </lineage>
</organism>
<protein>
    <submittedName>
        <fullName evidence="2">Uncharacterized protein</fullName>
    </submittedName>
</protein>
<proteinExistence type="predicted"/>
<dbReference type="RefSeq" id="WP_067027055.1">
    <property type="nucleotide sequence ID" value="NZ_CP038256.1"/>
</dbReference>
<evidence type="ECO:0000256" key="1">
    <source>
        <dbReference type="SAM" id="MobiDB-lite"/>
    </source>
</evidence>
<feature type="compositionally biased region" description="Basic residues" evidence="1">
    <location>
        <begin position="26"/>
        <end position="35"/>
    </location>
</feature>
<evidence type="ECO:0000313" key="2">
    <source>
        <dbReference type="EMBL" id="OCG73381.1"/>
    </source>
</evidence>
<comment type="caution">
    <text evidence="2">The sequence shown here is derived from an EMBL/GenBank/DDBJ whole genome shotgun (WGS) entry which is preliminary data.</text>
</comment>
<dbReference type="PANTHER" id="PTHR36456">
    <property type="entry name" value="UPF0232 PROTEIN SCO3875"/>
    <property type="match status" value="1"/>
</dbReference>
<gene>
    <name evidence="2" type="ORF">A7J15_08850</name>
</gene>
<sequence length="165" mass="18549">MSEQTPEVPETLATYLRLRGLEPSKYAKRRRRRRRGVEDDDNQPFTPGRDPKPLGAALDILSKSNGWSGQLAREELVLRWEEVAGAETAQHSTPTSLLDGTLTIQCDSTAWAKNLQFMRSHILTQIVTRFPDAGVEHVRFVGPDAPTWKWGPRTVPGRGPRDTYG</sequence>